<gene>
    <name evidence="1" type="ORF">NNL22_18070</name>
</gene>
<accession>A0A9E8HI90</accession>
<evidence type="ECO:0000313" key="1">
    <source>
        <dbReference type="EMBL" id="UZW74904.1"/>
    </source>
</evidence>
<keyword evidence="2" id="KW-1185">Reference proteome</keyword>
<dbReference type="RefSeq" id="WP_251810331.1">
    <property type="nucleotide sequence ID" value="NZ_CP101527.1"/>
</dbReference>
<dbReference type="AlphaFoldDB" id="A0A9E8HI90"/>
<reference evidence="1" key="1">
    <citation type="submission" date="2022-07" db="EMBL/GenBank/DDBJ databases">
        <title>Alkalimarinus sp. nov., isolated from gut of a Alitta virens.</title>
        <authorList>
            <person name="Yang A.I."/>
            <person name="Shin N.-R."/>
        </authorList>
    </citation>
    <scope>NUCLEOTIDE SEQUENCE</scope>
    <source>
        <strain evidence="1">FA028</strain>
    </source>
</reference>
<protein>
    <recommendedName>
        <fullName evidence="3">Solute-binding protein family 3/N-terminal domain-containing protein</fullName>
    </recommendedName>
</protein>
<sequence>MTIKLTHLQRIACFALLYSILLAPALNGAELILVNKPRTAEDKRYEYPEKLLKAILSTTEQQYGPAKIKHSQMPMQRNRALLELELGENIHVMATALKPEWEKRLTPIRIPIHKGLVGYRIFLILEKNQPMLSKITTIEQLKEISTGSGRQWSTTRALKESGFNVMEGINYEGLFSMLARERFITFSRGINEVFAEYESHRHTLPTLAIEEELLLYISLPTYFFVTPNRPDLAKRIEEGLLAMIDDGSFDEMFNAEFGGLIEHTNLPNRRVFSIDNPNLSPETPLDIEHYWYRP</sequence>
<organism evidence="1 2">
    <name type="scientific">Alkalimarinus sediminis</name>
    <dbReference type="NCBI Taxonomy" id="1632866"/>
    <lineage>
        <taxon>Bacteria</taxon>
        <taxon>Pseudomonadati</taxon>
        <taxon>Pseudomonadota</taxon>
        <taxon>Gammaproteobacteria</taxon>
        <taxon>Alteromonadales</taxon>
        <taxon>Alteromonadaceae</taxon>
        <taxon>Alkalimarinus</taxon>
    </lineage>
</organism>
<dbReference type="KEGG" id="asem:NNL22_18070"/>
<dbReference type="Proteomes" id="UP001164472">
    <property type="component" value="Chromosome"/>
</dbReference>
<dbReference type="SUPFAM" id="SSF53850">
    <property type="entry name" value="Periplasmic binding protein-like II"/>
    <property type="match status" value="1"/>
</dbReference>
<proteinExistence type="predicted"/>
<evidence type="ECO:0008006" key="3">
    <source>
        <dbReference type="Google" id="ProtNLM"/>
    </source>
</evidence>
<evidence type="ECO:0000313" key="2">
    <source>
        <dbReference type="Proteomes" id="UP001164472"/>
    </source>
</evidence>
<dbReference type="EMBL" id="CP101527">
    <property type="protein sequence ID" value="UZW74904.1"/>
    <property type="molecule type" value="Genomic_DNA"/>
</dbReference>
<name>A0A9E8HI90_9ALTE</name>